<evidence type="ECO:0000313" key="1">
    <source>
        <dbReference type="EMBL" id="CAL1299399.1"/>
    </source>
</evidence>
<accession>A0AAV2BUQ8</accession>
<gene>
    <name evidence="1" type="ORF">LARSCL_LOCUS21334</name>
</gene>
<sequence length="34" mass="3915">MQNGHGKFRQMSVYVPAKPWKSFALCVIPYITLC</sequence>
<name>A0AAV2BUQ8_9ARAC</name>
<comment type="caution">
    <text evidence="1">The sequence shown here is derived from an EMBL/GenBank/DDBJ whole genome shotgun (WGS) entry which is preliminary data.</text>
</comment>
<dbReference type="EMBL" id="CAXIEN010000499">
    <property type="protein sequence ID" value="CAL1299399.1"/>
    <property type="molecule type" value="Genomic_DNA"/>
</dbReference>
<organism evidence="1 2">
    <name type="scientific">Larinioides sclopetarius</name>
    <dbReference type="NCBI Taxonomy" id="280406"/>
    <lineage>
        <taxon>Eukaryota</taxon>
        <taxon>Metazoa</taxon>
        <taxon>Ecdysozoa</taxon>
        <taxon>Arthropoda</taxon>
        <taxon>Chelicerata</taxon>
        <taxon>Arachnida</taxon>
        <taxon>Araneae</taxon>
        <taxon>Araneomorphae</taxon>
        <taxon>Entelegynae</taxon>
        <taxon>Araneoidea</taxon>
        <taxon>Araneidae</taxon>
        <taxon>Larinioides</taxon>
    </lineage>
</organism>
<keyword evidence="2" id="KW-1185">Reference proteome</keyword>
<reference evidence="1 2" key="1">
    <citation type="submission" date="2024-04" db="EMBL/GenBank/DDBJ databases">
        <authorList>
            <person name="Rising A."/>
            <person name="Reimegard J."/>
            <person name="Sonavane S."/>
            <person name="Akerstrom W."/>
            <person name="Nylinder S."/>
            <person name="Hedman E."/>
            <person name="Kallberg Y."/>
        </authorList>
    </citation>
    <scope>NUCLEOTIDE SEQUENCE [LARGE SCALE GENOMIC DNA]</scope>
</reference>
<proteinExistence type="predicted"/>
<dbReference type="Proteomes" id="UP001497382">
    <property type="component" value="Unassembled WGS sequence"/>
</dbReference>
<feature type="non-terminal residue" evidence="1">
    <location>
        <position position="34"/>
    </location>
</feature>
<evidence type="ECO:0000313" key="2">
    <source>
        <dbReference type="Proteomes" id="UP001497382"/>
    </source>
</evidence>
<dbReference type="AlphaFoldDB" id="A0AAV2BUQ8"/>
<protein>
    <submittedName>
        <fullName evidence="1">Uncharacterized protein</fullName>
    </submittedName>
</protein>